<evidence type="ECO:0000259" key="8">
    <source>
        <dbReference type="Pfam" id="PF07992"/>
    </source>
</evidence>
<sequence>MPHPSPLRLAVLGSGPAGCYLAQAMLRGAQEIEITVFDRLPSPYGLIRYGVAADHQSTKTITRQFDRLFADPAVRFAGDIEVGRDLGLDELCAAFDVVVLATGLSDDARIGIPGEDLPGIYGSGTITRVLNSHPGERPFLPALGDDVVIIGGGNVAIDLLRFLVKDRSGYIDSDIADHALDAYLSAPAERVTLLNRSAPAAAKSDPQMLKELAALPRARYSAPELGDTSPVDGDRIATARLAALADLVSADRPHHDGPEVALRFGSTPLRIVGEGKVEGVEITTAAGVELIPASSVLTAIGFTRTDDALAELVEQASETGRIRPGLYRTGWAKRGPRGAIPENRACAKSVADEILADLASGTLDGDPKPGYDGLPGTVHERAVSYEQWLRLEQHERELAPDDRARRKLTDHEAMVAIAREEP</sequence>
<proteinExistence type="predicted"/>
<name>A0A916JSF7_9MICO</name>
<keyword evidence="3" id="KW-0285">Flavoprotein</keyword>
<dbReference type="Pfam" id="PF07992">
    <property type="entry name" value="Pyr_redox_2"/>
    <property type="match status" value="1"/>
</dbReference>
<comment type="caution">
    <text evidence="9">The sequence shown here is derived from an EMBL/GenBank/DDBJ whole genome shotgun (WGS) entry which is preliminary data.</text>
</comment>
<dbReference type="InterPro" id="IPR055275">
    <property type="entry name" value="Ferredox_Rdtase"/>
</dbReference>
<evidence type="ECO:0000256" key="1">
    <source>
        <dbReference type="ARBA" id="ARBA00001974"/>
    </source>
</evidence>
<accession>A0A916JSF7</accession>
<dbReference type="EMBL" id="CAJVAP010000003">
    <property type="protein sequence ID" value="CAG7599921.1"/>
    <property type="molecule type" value="Genomic_DNA"/>
</dbReference>
<gene>
    <name evidence="9" type="primary">fprB</name>
    <name evidence="9" type="ORF">LEUCIP111803_00340</name>
</gene>
<keyword evidence="4" id="KW-0274">FAD</keyword>
<reference evidence="9" key="1">
    <citation type="submission" date="2021-06" db="EMBL/GenBank/DDBJ databases">
        <authorList>
            <person name="Criscuolo A."/>
        </authorList>
    </citation>
    <scope>NUCLEOTIDE SEQUENCE</scope>
    <source>
        <strain evidence="9">CIP111803</strain>
    </source>
</reference>
<dbReference type="Proteomes" id="UP000693892">
    <property type="component" value="Unassembled WGS sequence"/>
</dbReference>
<evidence type="ECO:0000256" key="2">
    <source>
        <dbReference type="ARBA" id="ARBA00013223"/>
    </source>
</evidence>
<evidence type="ECO:0000256" key="7">
    <source>
        <dbReference type="ARBA" id="ARBA00047776"/>
    </source>
</evidence>
<keyword evidence="10" id="KW-1185">Reference proteome</keyword>
<dbReference type="PANTHER" id="PTHR48467">
    <property type="entry name" value="GLUTAMATE SYNTHASE 1 [NADH], CHLOROPLASTIC-LIKE"/>
    <property type="match status" value="1"/>
</dbReference>
<keyword evidence="6 9" id="KW-0560">Oxidoreductase</keyword>
<organism evidence="9 10">
    <name type="scientific">Leucobacter soli</name>
    <dbReference type="NCBI Taxonomy" id="2812850"/>
    <lineage>
        <taxon>Bacteria</taxon>
        <taxon>Bacillati</taxon>
        <taxon>Actinomycetota</taxon>
        <taxon>Actinomycetes</taxon>
        <taxon>Micrococcales</taxon>
        <taxon>Microbacteriaceae</taxon>
        <taxon>Leucobacter</taxon>
    </lineage>
</organism>
<dbReference type="PANTHER" id="PTHR48467:SF1">
    <property type="entry name" value="GLUTAMATE SYNTHASE 1 [NADH], CHLOROPLASTIC-LIKE"/>
    <property type="match status" value="1"/>
</dbReference>
<dbReference type="EC" id="1.18.1.2" evidence="2"/>
<evidence type="ECO:0000256" key="4">
    <source>
        <dbReference type="ARBA" id="ARBA00022827"/>
    </source>
</evidence>
<feature type="domain" description="FAD/NAD(P)-binding" evidence="8">
    <location>
        <begin position="8"/>
        <end position="163"/>
    </location>
</feature>
<dbReference type="GO" id="GO:0004324">
    <property type="term" value="F:ferredoxin-NADP+ reductase activity"/>
    <property type="evidence" value="ECO:0007669"/>
    <property type="project" value="UniProtKB-EC"/>
</dbReference>
<evidence type="ECO:0000313" key="10">
    <source>
        <dbReference type="Proteomes" id="UP000693892"/>
    </source>
</evidence>
<evidence type="ECO:0000256" key="3">
    <source>
        <dbReference type="ARBA" id="ARBA00022630"/>
    </source>
</evidence>
<comment type="cofactor">
    <cofactor evidence="1">
        <name>FAD</name>
        <dbReference type="ChEBI" id="CHEBI:57692"/>
    </cofactor>
</comment>
<evidence type="ECO:0000256" key="5">
    <source>
        <dbReference type="ARBA" id="ARBA00022857"/>
    </source>
</evidence>
<evidence type="ECO:0000313" key="9">
    <source>
        <dbReference type="EMBL" id="CAG7599921.1"/>
    </source>
</evidence>
<comment type="catalytic activity">
    <reaction evidence="7">
        <text>2 reduced [2Fe-2S]-[ferredoxin] + NADP(+) + H(+) = 2 oxidized [2Fe-2S]-[ferredoxin] + NADPH</text>
        <dbReference type="Rhea" id="RHEA:20125"/>
        <dbReference type="Rhea" id="RHEA-COMP:10000"/>
        <dbReference type="Rhea" id="RHEA-COMP:10001"/>
        <dbReference type="ChEBI" id="CHEBI:15378"/>
        <dbReference type="ChEBI" id="CHEBI:33737"/>
        <dbReference type="ChEBI" id="CHEBI:33738"/>
        <dbReference type="ChEBI" id="CHEBI:57783"/>
        <dbReference type="ChEBI" id="CHEBI:58349"/>
        <dbReference type="EC" id="1.18.1.2"/>
    </reaction>
</comment>
<dbReference type="AlphaFoldDB" id="A0A916JSF7"/>
<protein>
    <recommendedName>
        <fullName evidence="2">ferredoxin--NADP(+) reductase</fullName>
        <ecNumber evidence="2">1.18.1.2</ecNumber>
    </recommendedName>
</protein>
<evidence type="ECO:0000256" key="6">
    <source>
        <dbReference type="ARBA" id="ARBA00023002"/>
    </source>
</evidence>
<dbReference type="InterPro" id="IPR023753">
    <property type="entry name" value="FAD/NAD-binding_dom"/>
</dbReference>
<dbReference type="RefSeq" id="WP_218113992.1">
    <property type="nucleotide sequence ID" value="NZ_CAJVAP010000003.1"/>
</dbReference>
<keyword evidence="5" id="KW-0521">NADP</keyword>